<reference evidence="4" key="1">
    <citation type="journal article" date="2014" name="Genome Biol. Evol.">
        <title>Gene Loss Rather Than Gene Gain Is Associated with a Host Jump from Monocots to Dicots in the Smut Fungus Melanopsichium pennsylvanicum.</title>
        <authorList>
            <person name="Sharma R."/>
            <person name="Mishra B."/>
            <person name="Runge F."/>
            <person name="Thines M."/>
        </authorList>
    </citation>
    <scope>NUCLEOTIDE SEQUENCE</scope>
    <source>
        <strain evidence="4">4</strain>
    </source>
</reference>
<dbReference type="GO" id="GO:0033617">
    <property type="term" value="P:mitochondrial respiratory chain complex IV assembly"/>
    <property type="evidence" value="ECO:0007669"/>
    <property type="project" value="TreeGrafter"/>
</dbReference>
<dbReference type="PANTHER" id="PTHR28627:SF1">
    <property type="entry name" value="CYTOCHROME C OXIDASE ASSEMBLY FACTOR 5"/>
    <property type="match status" value="1"/>
</dbReference>
<comment type="similarity">
    <text evidence="1">Belongs to the PET191 family.</text>
</comment>
<organism evidence="4">
    <name type="scientific">Melanopsichium pennsylvanicum 4</name>
    <dbReference type="NCBI Taxonomy" id="1398559"/>
    <lineage>
        <taxon>Eukaryota</taxon>
        <taxon>Fungi</taxon>
        <taxon>Dikarya</taxon>
        <taxon>Basidiomycota</taxon>
        <taxon>Ustilaginomycotina</taxon>
        <taxon>Ustilaginomycetes</taxon>
        <taxon>Ustilaginales</taxon>
        <taxon>Ustilaginaceae</taxon>
        <taxon>Melanopsichium</taxon>
    </lineage>
</organism>
<dbReference type="EMBL" id="HG529549">
    <property type="protein sequence ID" value="CDI52767.1"/>
    <property type="molecule type" value="Genomic_DNA"/>
</dbReference>
<dbReference type="InterPro" id="IPR018793">
    <property type="entry name" value="Cyt_c_oxidase_assmbl_Pet191"/>
</dbReference>
<keyword evidence="2" id="KW-1015">Disulfide bond</keyword>
<evidence type="ECO:0000313" key="4">
    <source>
        <dbReference type="EMBL" id="CDI52767.1"/>
    </source>
</evidence>
<feature type="region of interest" description="Disordered" evidence="3">
    <location>
        <begin position="88"/>
        <end position="115"/>
    </location>
</feature>
<evidence type="ECO:0000256" key="3">
    <source>
        <dbReference type="SAM" id="MobiDB-lite"/>
    </source>
</evidence>
<proteinExistence type="inferred from homology"/>
<name>A0A077R1M1_9BASI</name>
<dbReference type="PANTHER" id="PTHR28627">
    <property type="entry name" value="CYTOCHROME C OXIDASE ASSEMBLY FACTOR 5"/>
    <property type="match status" value="1"/>
</dbReference>
<sequence length="115" mass="12423">MVGSVGILNLKPGYPTARTATDILTLCLHIRDDLTACVLKTDCYLKDGKSAQECITSHMAELPMECQHLYKSFVECRRGMFDMRKRFRGNAPPVASGNNAPGGTSTVETGAGDKA</sequence>
<accession>A0A077R1M1</accession>
<dbReference type="AlphaFoldDB" id="A0A077R1M1"/>
<dbReference type="GO" id="GO:0005739">
    <property type="term" value="C:mitochondrion"/>
    <property type="evidence" value="ECO:0007669"/>
    <property type="project" value="TreeGrafter"/>
</dbReference>
<dbReference type="Pfam" id="PF10203">
    <property type="entry name" value="Pet191_N"/>
    <property type="match status" value="1"/>
</dbReference>
<protein>
    <submittedName>
        <fullName evidence="4">Related to PET191-involved in assembly of cytochrome oxidase</fullName>
    </submittedName>
</protein>
<feature type="compositionally biased region" description="Polar residues" evidence="3">
    <location>
        <begin position="96"/>
        <end position="108"/>
    </location>
</feature>
<evidence type="ECO:0000256" key="1">
    <source>
        <dbReference type="ARBA" id="ARBA00007785"/>
    </source>
</evidence>
<evidence type="ECO:0000256" key="2">
    <source>
        <dbReference type="ARBA" id="ARBA00023157"/>
    </source>
</evidence>